<evidence type="ECO:0000256" key="1">
    <source>
        <dbReference type="SAM" id="MobiDB-lite"/>
    </source>
</evidence>
<evidence type="ECO:0000313" key="3">
    <source>
        <dbReference type="Proteomes" id="UP000321393"/>
    </source>
</evidence>
<proteinExistence type="predicted"/>
<dbReference type="EMBL" id="SSTE01016683">
    <property type="protein sequence ID" value="KAA0041140.1"/>
    <property type="molecule type" value="Genomic_DNA"/>
</dbReference>
<feature type="region of interest" description="Disordered" evidence="1">
    <location>
        <begin position="186"/>
        <end position="206"/>
    </location>
</feature>
<dbReference type="AlphaFoldDB" id="A0A5A7TCY2"/>
<dbReference type="PANTHER" id="PTHR10775">
    <property type="entry name" value="OS08G0208400 PROTEIN"/>
    <property type="match status" value="1"/>
</dbReference>
<dbReference type="STRING" id="1194695.A0A5A7TCY2"/>
<comment type="caution">
    <text evidence="2">The sequence shown here is derived from an EMBL/GenBank/DDBJ whole genome shotgun (WGS) entry which is preliminary data.</text>
</comment>
<dbReference type="Pfam" id="PF02992">
    <property type="entry name" value="Transposase_21"/>
    <property type="match status" value="2"/>
</dbReference>
<name>A0A5A7TCY2_CUCMM</name>
<evidence type="ECO:0008006" key="4">
    <source>
        <dbReference type="Google" id="ProtNLM"/>
    </source>
</evidence>
<feature type="compositionally biased region" description="Basic and acidic residues" evidence="1">
    <location>
        <begin position="187"/>
        <end position="206"/>
    </location>
</feature>
<evidence type="ECO:0000313" key="2">
    <source>
        <dbReference type="EMBL" id="KAA0041140.1"/>
    </source>
</evidence>
<accession>A0A5A7TCY2</accession>
<protein>
    <recommendedName>
        <fullName evidence="4">Transposase</fullName>
    </recommendedName>
</protein>
<organism evidence="2 3">
    <name type="scientific">Cucumis melo var. makuwa</name>
    <name type="common">Oriental melon</name>
    <dbReference type="NCBI Taxonomy" id="1194695"/>
    <lineage>
        <taxon>Eukaryota</taxon>
        <taxon>Viridiplantae</taxon>
        <taxon>Streptophyta</taxon>
        <taxon>Embryophyta</taxon>
        <taxon>Tracheophyta</taxon>
        <taxon>Spermatophyta</taxon>
        <taxon>Magnoliopsida</taxon>
        <taxon>eudicotyledons</taxon>
        <taxon>Gunneridae</taxon>
        <taxon>Pentapetalae</taxon>
        <taxon>rosids</taxon>
        <taxon>fabids</taxon>
        <taxon>Cucurbitales</taxon>
        <taxon>Cucurbitaceae</taxon>
        <taxon>Benincaseae</taxon>
        <taxon>Cucumis</taxon>
    </lineage>
</organism>
<reference evidence="2 3" key="1">
    <citation type="submission" date="2019-08" db="EMBL/GenBank/DDBJ databases">
        <title>Draft genome sequences of two oriental melons (Cucumis melo L. var makuwa).</title>
        <authorList>
            <person name="Kwon S.-Y."/>
        </authorList>
    </citation>
    <scope>NUCLEOTIDE SEQUENCE [LARGE SCALE GENOMIC DNA]</scope>
    <source>
        <strain evidence="3">cv. SW 3</strain>
        <tissue evidence="2">Leaf</tissue>
    </source>
</reference>
<sequence>MDAVLKHPADAEGWKHFDSEFPEFASDPQNVRLGLASDGFNPFGHMSTTYNLWPMVLIPYNLSPWKCMKESNFFMSLLIPGPRSSDKEIDVYLQPLIDELKRFSYRWSKKRYRACPICMEDKSSFGIRGKIAFVGHRRYLSDNHVWHGSKLHDGSLECRPPSIVLNGHDILEQVDFLEFSMMSKHPSLKDKNRNSKLDENKYTVEH</sequence>
<dbReference type="PANTHER" id="PTHR10775:SF185">
    <property type="entry name" value="OS08G0208400 PROTEIN"/>
    <property type="match status" value="1"/>
</dbReference>
<dbReference type="InterPro" id="IPR004242">
    <property type="entry name" value="Transposase_21"/>
</dbReference>
<dbReference type="Proteomes" id="UP000321393">
    <property type="component" value="Unassembled WGS sequence"/>
</dbReference>
<gene>
    <name evidence="2" type="ORF">E6C27_scaffold128G00560</name>
</gene>
<dbReference type="OrthoDB" id="6613063at2759"/>